<accession>A0A9P4NW18</accession>
<reference evidence="12" key="1">
    <citation type="journal article" date="2020" name="Stud. Mycol.">
        <title>101 Dothideomycetes genomes: a test case for predicting lifestyles and emergence of pathogens.</title>
        <authorList>
            <person name="Haridas S."/>
            <person name="Albert R."/>
            <person name="Binder M."/>
            <person name="Bloem J."/>
            <person name="Labutti K."/>
            <person name="Salamov A."/>
            <person name="Andreopoulos B."/>
            <person name="Baker S."/>
            <person name="Barry K."/>
            <person name="Bills G."/>
            <person name="Bluhm B."/>
            <person name="Cannon C."/>
            <person name="Castanera R."/>
            <person name="Culley D."/>
            <person name="Daum C."/>
            <person name="Ezra D."/>
            <person name="Gonzalez J."/>
            <person name="Henrissat B."/>
            <person name="Kuo A."/>
            <person name="Liang C."/>
            <person name="Lipzen A."/>
            <person name="Lutzoni F."/>
            <person name="Magnuson J."/>
            <person name="Mondo S."/>
            <person name="Nolan M."/>
            <person name="Ohm R."/>
            <person name="Pangilinan J."/>
            <person name="Park H.-J."/>
            <person name="Ramirez L."/>
            <person name="Alfaro M."/>
            <person name="Sun H."/>
            <person name="Tritt A."/>
            <person name="Yoshinaga Y."/>
            <person name="Zwiers L.-H."/>
            <person name="Turgeon B."/>
            <person name="Goodwin S."/>
            <person name="Spatafora J."/>
            <person name="Crous P."/>
            <person name="Grigoriev I."/>
        </authorList>
    </citation>
    <scope>NUCLEOTIDE SEQUENCE</scope>
    <source>
        <strain evidence="12">CBS 130266</strain>
    </source>
</reference>
<comment type="subcellular location">
    <subcellularLocation>
        <location evidence="1">Secreted</location>
    </subcellularLocation>
</comment>
<sequence>MLLRSLPLLLSCLHALSGFAKGDSCVVRAKADAGDDTPALIDAFKRCGQDGTVSLPDETYHINQVMNTTTLKNCRIDLKGRLLVDINYWLEHSMPIYYQNQSTVWFLGGENITFNGFGTGTFDGNGQVWYDFAKGRSNYPRRPMALTIFEAKNSRFSGLRFVQSQMWTMTIMYSSNILLDNIYVNSSASNGARISNTDGADTLYADNITFRNWTIANGDDGISVKANSTNIVIENSTFHGGAVALGSIGQYAGSFETIENVTLRNIDYLGGFYAAYVKTWTGKSKGIPPNGGGGGLGSITNVTLHRAAGVFFITQCTHWSSGGEPGNCDTSRFSVHNITMTDVHGNVTNPAVATLKCSPAAPCHDIKFDNINVAINGTDKKADQYICTAVERPIGWACTETRAVEQPWVRMLLVSSPRINRNQPAMSHCIVFLQPAKLVASLRLLILESRSCISEHRPQLATAPPVVVLNP</sequence>
<keyword evidence="5" id="KW-0677">Repeat</keyword>
<keyword evidence="7" id="KW-0325">Glycoprotein</keyword>
<dbReference type="PANTHER" id="PTHR31736">
    <property type="match status" value="1"/>
</dbReference>
<keyword evidence="3" id="KW-0964">Secreted</keyword>
<dbReference type="AlphaFoldDB" id="A0A9P4NW18"/>
<comment type="caution">
    <text evidence="12">The sequence shown here is derived from an EMBL/GenBank/DDBJ whole genome shotgun (WGS) entry which is preliminary data.</text>
</comment>
<dbReference type="InterPro" id="IPR012334">
    <property type="entry name" value="Pectin_lyas_fold"/>
</dbReference>
<dbReference type="Pfam" id="PF00295">
    <property type="entry name" value="Glyco_hydro_28"/>
    <property type="match status" value="1"/>
</dbReference>
<keyword evidence="9" id="KW-0961">Cell wall biogenesis/degradation</keyword>
<dbReference type="EMBL" id="MU007024">
    <property type="protein sequence ID" value="KAF2432781.1"/>
    <property type="molecule type" value="Genomic_DNA"/>
</dbReference>
<dbReference type="PANTHER" id="PTHR31736:SF8">
    <property type="entry name" value="PUTATIVE (AFU_ORTHOLOGUE AFUA_7G06410)-RELATED"/>
    <property type="match status" value="1"/>
</dbReference>
<protein>
    <submittedName>
        <fullName evidence="12">Pectin lyase-like protein</fullName>
    </submittedName>
</protein>
<dbReference type="InterPro" id="IPR011050">
    <property type="entry name" value="Pectin_lyase_fold/virulence"/>
</dbReference>
<dbReference type="SMART" id="SM00710">
    <property type="entry name" value="PbH1"/>
    <property type="match status" value="4"/>
</dbReference>
<dbReference type="Gene3D" id="2.160.20.10">
    <property type="entry name" value="Single-stranded right-handed beta-helix, Pectin lyase-like"/>
    <property type="match status" value="1"/>
</dbReference>
<dbReference type="InterPro" id="IPR006626">
    <property type="entry name" value="PbH1"/>
</dbReference>
<proteinExistence type="inferred from homology"/>
<dbReference type="SUPFAM" id="SSF51126">
    <property type="entry name" value="Pectin lyase-like"/>
    <property type="match status" value="1"/>
</dbReference>
<evidence type="ECO:0000256" key="6">
    <source>
        <dbReference type="ARBA" id="ARBA00022801"/>
    </source>
</evidence>
<evidence type="ECO:0000256" key="10">
    <source>
        <dbReference type="RuleBase" id="RU361169"/>
    </source>
</evidence>
<gene>
    <name evidence="12" type="ORF">EJ08DRAFT_584847</name>
</gene>
<evidence type="ECO:0000256" key="11">
    <source>
        <dbReference type="SAM" id="SignalP"/>
    </source>
</evidence>
<feature type="signal peptide" evidence="11">
    <location>
        <begin position="1"/>
        <end position="22"/>
    </location>
</feature>
<evidence type="ECO:0000256" key="5">
    <source>
        <dbReference type="ARBA" id="ARBA00022737"/>
    </source>
</evidence>
<evidence type="ECO:0000256" key="2">
    <source>
        <dbReference type="ARBA" id="ARBA00008834"/>
    </source>
</evidence>
<evidence type="ECO:0000256" key="9">
    <source>
        <dbReference type="ARBA" id="ARBA00023316"/>
    </source>
</evidence>
<dbReference type="GO" id="GO:0016829">
    <property type="term" value="F:lyase activity"/>
    <property type="evidence" value="ECO:0007669"/>
    <property type="project" value="UniProtKB-KW"/>
</dbReference>
<name>A0A9P4NW18_9PEZI</name>
<dbReference type="InterPro" id="IPR000743">
    <property type="entry name" value="Glyco_hydro_28"/>
</dbReference>
<keyword evidence="8 10" id="KW-0326">Glycosidase</keyword>
<comment type="similarity">
    <text evidence="2 10">Belongs to the glycosyl hydrolase 28 family.</text>
</comment>
<evidence type="ECO:0000313" key="12">
    <source>
        <dbReference type="EMBL" id="KAF2432781.1"/>
    </source>
</evidence>
<evidence type="ECO:0000256" key="4">
    <source>
        <dbReference type="ARBA" id="ARBA00022729"/>
    </source>
</evidence>
<keyword evidence="4 11" id="KW-0732">Signal</keyword>
<keyword evidence="12" id="KW-0456">Lyase</keyword>
<keyword evidence="13" id="KW-1185">Reference proteome</keyword>
<dbReference type="GO" id="GO:0005576">
    <property type="term" value="C:extracellular region"/>
    <property type="evidence" value="ECO:0007669"/>
    <property type="project" value="UniProtKB-SubCell"/>
</dbReference>
<evidence type="ECO:0000256" key="8">
    <source>
        <dbReference type="ARBA" id="ARBA00023295"/>
    </source>
</evidence>
<dbReference type="GO" id="GO:0071555">
    <property type="term" value="P:cell wall organization"/>
    <property type="evidence" value="ECO:0007669"/>
    <property type="project" value="UniProtKB-KW"/>
</dbReference>
<evidence type="ECO:0000256" key="7">
    <source>
        <dbReference type="ARBA" id="ARBA00023180"/>
    </source>
</evidence>
<feature type="chain" id="PRO_5040512233" evidence="11">
    <location>
        <begin position="23"/>
        <end position="471"/>
    </location>
</feature>
<organism evidence="12 13">
    <name type="scientific">Tothia fuscella</name>
    <dbReference type="NCBI Taxonomy" id="1048955"/>
    <lineage>
        <taxon>Eukaryota</taxon>
        <taxon>Fungi</taxon>
        <taxon>Dikarya</taxon>
        <taxon>Ascomycota</taxon>
        <taxon>Pezizomycotina</taxon>
        <taxon>Dothideomycetes</taxon>
        <taxon>Pleosporomycetidae</taxon>
        <taxon>Venturiales</taxon>
        <taxon>Cylindrosympodiaceae</taxon>
        <taxon>Tothia</taxon>
    </lineage>
</organism>
<dbReference type="Proteomes" id="UP000800235">
    <property type="component" value="Unassembled WGS sequence"/>
</dbReference>
<dbReference type="GO" id="GO:0045490">
    <property type="term" value="P:pectin catabolic process"/>
    <property type="evidence" value="ECO:0007669"/>
    <property type="project" value="UniProtKB-ARBA"/>
</dbReference>
<evidence type="ECO:0000313" key="13">
    <source>
        <dbReference type="Proteomes" id="UP000800235"/>
    </source>
</evidence>
<keyword evidence="6 10" id="KW-0378">Hydrolase</keyword>
<evidence type="ECO:0000256" key="1">
    <source>
        <dbReference type="ARBA" id="ARBA00004613"/>
    </source>
</evidence>
<evidence type="ECO:0000256" key="3">
    <source>
        <dbReference type="ARBA" id="ARBA00022525"/>
    </source>
</evidence>
<dbReference type="GO" id="GO:0004650">
    <property type="term" value="F:polygalacturonase activity"/>
    <property type="evidence" value="ECO:0007669"/>
    <property type="project" value="InterPro"/>
</dbReference>
<dbReference type="OrthoDB" id="187139at2759"/>